<keyword evidence="2" id="KW-1133">Transmembrane helix</keyword>
<dbReference type="Proteomes" id="UP000776252">
    <property type="component" value="Unassembled WGS sequence"/>
</dbReference>
<evidence type="ECO:0008006" key="5">
    <source>
        <dbReference type="Google" id="ProtNLM"/>
    </source>
</evidence>
<organism evidence="3 4">
    <name type="scientific">Clostridium frigoris</name>
    <dbReference type="NCBI Taxonomy" id="205327"/>
    <lineage>
        <taxon>Bacteria</taxon>
        <taxon>Bacillati</taxon>
        <taxon>Bacillota</taxon>
        <taxon>Clostridia</taxon>
        <taxon>Eubacteriales</taxon>
        <taxon>Clostridiaceae</taxon>
        <taxon>Clostridium</taxon>
    </lineage>
</organism>
<reference evidence="3 4" key="1">
    <citation type="submission" date="2021-06" db="EMBL/GenBank/DDBJ databases">
        <title>Clostridia strains as spoilage organisms.</title>
        <authorList>
            <person name="Wambui J."/>
            <person name="Stephan R."/>
            <person name="Stevens M.J.A."/>
        </authorList>
    </citation>
    <scope>NUCLEOTIDE SEQUENCE [LARGE SCALE GENOMIC DNA]</scope>
    <source>
        <strain evidence="3 4">DSM 14204</strain>
    </source>
</reference>
<comment type="caution">
    <text evidence="3">The sequence shown here is derived from an EMBL/GenBank/DDBJ whole genome shotgun (WGS) entry which is preliminary data.</text>
</comment>
<feature type="region of interest" description="Disordered" evidence="1">
    <location>
        <begin position="76"/>
        <end position="95"/>
    </location>
</feature>
<accession>A0ABS6BWF5</accession>
<evidence type="ECO:0000313" key="3">
    <source>
        <dbReference type="EMBL" id="MBU3160829.1"/>
    </source>
</evidence>
<protein>
    <recommendedName>
        <fullName evidence="5">DUF2933 domain-containing protein</fullName>
    </recommendedName>
</protein>
<evidence type="ECO:0000256" key="1">
    <source>
        <dbReference type="SAM" id="MobiDB-lite"/>
    </source>
</evidence>
<keyword evidence="2" id="KW-0472">Membrane</keyword>
<proteinExistence type="predicted"/>
<name>A0ABS6BWF5_9CLOT</name>
<feature type="transmembrane region" description="Helical" evidence="2">
    <location>
        <begin position="21"/>
        <end position="42"/>
    </location>
</feature>
<evidence type="ECO:0000313" key="4">
    <source>
        <dbReference type="Proteomes" id="UP000776252"/>
    </source>
</evidence>
<sequence>MKDNINDENKENKGGHSSIKHILMMVLCCGLPILLIAVLPFLKIGNTAFRITLASIIPFLCPILMLFMIPMMLKGSKKGKSCNNNNNNNKEKLLK</sequence>
<keyword evidence="2" id="KW-0812">Transmembrane</keyword>
<feature type="transmembrane region" description="Helical" evidence="2">
    <location>
        <begin position="48"/>
        <end position="69"/>
    </location>
</feature>
<dbReference type="RefSeq" id="WP_216150310.1">
    <property type="nucleotide sequence ID" value="NZ_JAHLDV010000037.1"/>
</dbReference>
<evidence type="ECO:0000256" key="2">
    <source>
        <dbReference type="SAM" id="Phobius"/>
    </source>
</evidence>
<keyword evidence="4" id="KW-1185">Reference proteome</keyword>
<dbReference type="EMBL" id="JAHLDV010000037">
    <property type="protein sequence ID" value="MBU3160829.1"/>
    <property type="molecule type" value="Genomic_DNA"/>
</dbReference>
<gene>
    <name evidence="3" type="ORF">KPL37_13870</name>
</gene>